<comment type="caution">
    <text evidence="2">The sequence shown here is derived from an EMBL/GenBank/DDBJ whole genome shotgun (WGS) entry which is preliminary data.</text>
</comment>
<organism evidence="2 3">
    <name type="scientific">Ferruginibacter yonginensis</name>
    <dbReference type="NCBI Taxonomy" id="1310416"/>
    <lineage>
        <taxon>Bacteria</taxon>
        <taxon>Pseudomonadati</taxon>
        <taxon>Bacteroidota</taxon>
        <taxon>Chitinophagia</taxon>
        <taxon>Chitinophagales</taxon>
        <taxon>Chitinophagaceae</taxon>
        <taxon>Ferruginibacter</taxon>
    </lineage>
</organism>
<protein>
    <recommendedName>
        <fullName evidence="4">Cell division protein ZipA</fullName>
    </recommendedName>
</protein>
<proteinExistence type="predicted"/>
<dbReference type="RefSeq" id="WP_379708289.1">
    <property type="nucleotide sequence ID" value="NZ_JBHSCZ010000002.1"/>
</dbReference>
<keyword evidence="1" id="KW-0472">Membrane</keyword>
<evidence type="ECO:0000313" key="3">
    <source>
        <dbReference type="Proteomes" id="UP001595907"/>
    </source>
</evidence>
<keyword evidence="1" id="KW-0812">Transmembrane</keyword>
<accession>A0ABV8QSB6</accession>
<evidence type="ECO:0008006" key="4">
    <source>
        <dbReference type="Google" id="ProtNLM"/>
    </source>
</evidence>
<evidence type="ECO:0000313" key="2">
    <source>
        <dbReference type="EMBL" id="MFC4262642.1"/>
    </source>
</evidence>
<dbReference type="EMBL" id="JBHSCZ010000002">
    <property type="protein sequence ID" value="MFC4262642.1"/>
    <property type="molecule type" value="Genomic_DNA"/>
</dbReference>
<dbReference type="Proteomes" id="UP001595907">
    <property type="component" value="Unassembled WGS sequence"/>
</dbReference>
<evidence type="ECO:0000256" key="1">
    <source>
        <dbReference type="SAM" id="Phobius"/>
    </source>
</evidence>
<reference evidence="3" key="1">
    <citation type="journal article" date="2019" name="Int. J. Syst. Evol. Microbiol.">
        <title>The Global Catalogue of Microorganisms (GCM) 10K type strain sequencing project: providing services to taxonomists for standard genome sequencing and annotation.</title>
        <authorList>
            <consortium name="The Broad Institute Genomics Platform"/>
            <consortium name="The Broad Institute Genome Sequencing Center for Infectious Disease"/>
            <person name="Wu L."/>
            <person name="Ma J."/>
        </authorList>
    </citation>
    <scope>NUCLEOTIDE SEQUENCE [LARGE SCALE GENOMIC DNA]</scope>
    <source>
        <strain evidence="3">CECT 8289</strain>
    </source>
</reference>
<name>A0ABV8QSB6_9BACT</name>
<keyword evidence="3" id="KW-1185">Reference proteome</keyword>
<sequence>MKTQSIVIGLIATVVILYFIWTKFKNQKHQTDTDTSKQSTELLPTQEKQNDKLVIVKNVSYTDLQTILTGFCNMYNKERYQARPRLTKITESEFAITFPFDIDFIIFCYFINYVHYPMDFDKTFYVTGWTTTKSGDNWITEKSANKKVMLFIPSDDTDHDNVYMTTIDSIGFKLGFAIGEEKQMLNEPKKKFSSPTIDILELTNLVHKDFK</sequence>
<gene>
    <name evidence="2" type="ORF">ACFOWM_07125</name>
</gene>
<keyword evidence="1" id="KW-1133">Transmembrane helix</keyword>
<feature type="transmembrane region" description="Helical" evidence="1">
    <location>
        <begin position="6"/>
        <end position="24"/>
    </location>
</feature>